<proteinExistence type="predicted"/>
<dbReference type="EMBL" id="CAJJDM010000007">
    <property type="protein sequence ID" value="CAD8046032.1"/>
    <property type="molecule type" value="Genomic_DNA"/>
</dbReference>
<dbReference type="Pfam" id="PF00226">
    <property type="entry name" value="DnaJ"/>
    <property type="match status" value="1"/>
</dbReference>
<comment type="caution">
    <text evidence="2">The sequence shown here is derived from an EMBL/GenBank/DDBJ whole genome shotgun (WGS) entry which is preliminary data.</text>
</comment>
<evidence type="ECO:0000313" key="2">
    <source>
        <dbReference type="EMBL" id="CAD8046032.1"/>
    </source>
</evidence>
<protein>
    <recommendedName>
        <fullName evidence="1">J domain-containing protein</fullName>
    </recommendedName>
</protein>
<sequence length="134" mass="16419">MIDNHYDILGIKRDAKQLQIKKAYHKLALKWHPDKNREQRAFALDQFHRINEAYHTLSKQELKMIYDHQLSQYESIESIKNLINLLRQNDSMDQNNDFDYSYDNLLSEEEQELLRQFKRRINEPCIQKKIRKFH</sequence>
<dbReference type="InterPro" id="IPR050817">
    <property type="entry name" value="DjlA_DnaK_co-chaperone"/>
</dbReference>
<dbReference type="PANTHER" id="PTHR24074">
    <property type="entry name" value="CO-CHAPERONE PROTEIN DJLA"/>
    <property type="match status" value="1"/>
</dbReference>
<dbReference type="PROSITE" id="PS50076">
    <property type="entry name" value="DNAJ_2"/>
    <property type="match status" value="1"/>
</dbReference>
<dbReference type="InterPro" id="IPR001623">
    <property type="entry name" value="DnaJ_domain"/>
</dbReference>
<dbReference type="CDD" id="cd06257">
    <property type="entry name" value="DnaJ"/>
    <property type="match status" value="1"/>
</dbReference>
<evidence type="ECO:0000259" key="1">
    <source>
        <dbReference type="PROSITE" id="PS50076"/>
    </source>
</evidence>
<feature type="domain" description="J" evidence="1">
    <location>
        <begin position="4"/>
        <end position="70"/>
    </location>
</feature>
<accession>A0A8S1JTI8</accession>
<name>A0A8S1JTI8_PARPR</name>
<organism evidence="2 3">
    <name type="scientific">Paramecium primaurelia</name>
    <dbReference type="NCBI Taxonomy" id="5886"/>
    <lineage>
        <taxon>Eukaryota</taxon>
        <taxon>Sar</taxon>
        <taxon>Alveolata</taxon>
        <taxon>Ciliophora</taxon>
        <taxon>Intramacronucleata</taxon>
        <taxon>Oligohymenophorea</taxon>
        <taxon>Peniculida</taxon>
        <taxon>Parameciidae</taxon>
        <taxon>Paramecium</taxon>
    </lineage>
</organism>
<dbReference type="FunFam" id="1.10.287.110:FF:000205">
    <property type="entry name" value="DnaJ protein"/>
    <property type="match status" value="1"/>
</dbReference>
<gene>
    <name evidence="2" type="ORF">PPRIM_AZ9-3.1.T0100149</name>
</gene>
<keyword evidence="3" id="KW-1185">Reference proteome</keyword>
<dbReference type="Proteomes" id="UP000688137">
    <property type="component" value="Unassembled WGS sequence"/>
</dbReference>
<dbReference type="AlphaFoldDB" id="A0A8S1JTI8"/>
<reference evidence="2" key="1">
    <citation type="submission" date="2021-01" db="EMBL/GenBank/DDBJ databases">
        <authorList>
            <consortium name="Genoscope - CEA"/>
            <person name="William W."/>
        </authorList>
    </citation>
    <scope>NUCLEOTIDE SEQUENCE</scope>
</reference>
<dbReference type="SMART" id="SM00271">
    <property type="entry name" value="DnaJ"/>
    <property type="match status" value="1"/>
</dbReference>
<dbReference type="OMA" id="RRINEPC"/>
<evidence type="ECO:0000313" key="3">
    <source>
        <dbReference type="Proteomes" id="UP000688137"/>
    </source>
</evidence>